<dbReference type="InterPro" id="IPR025558">
    <property type="entry name" value="DUF4283"/>
</dbReference>
<feature type="region of interest" description="Disordered" evidence="11">
    <location>
        <begin position="363"/>
        <end position="420"/>
    </location>
</feature>
<feature type="compositionally biased region" description="Basic and acidic residues" evidence="11">
    <location>
        <begin position="446"/>
        <end position="455"/>
    </location>
</feature>
<keyword evidence="4" id="KW-0808">Transferase</keyword>
<dbReference type="GO" id="GO:0004674">
    <property type="term" value="F:protein serine/threonine kinase activity"/>
    <property type="evidence" value="ECO:0007669"/>
    <property type="project" value="UniProtKB-KW"/>
</dbReference>
<dbReference type="PROSITE" id="PS00107">
    <property type="entry name" value="PROTEIN_KINASE_ATP"/>
    <property type="match status" value="1"/>
</dbReference>
<evidence type="ECO:0000259" key="12">
    <source>
        <dbReference type="PROSITE" id="PS50011"/>
    </source>
</evidence>
<dbReference type="InterPro" id="IPR011009">
    <property type="entry name" value="Kinase-like_dom_sf"/>
</dbReference>
<dbReference type="PROSITE" id="PS50011">
    <property type="entry name" value="PROTEIN_KINASE_DOM"/>
    <property type="match status" value="1"/>
</dbReference>
<feature type="compositionally biased region" description="Basic and acidic residues" evidence="11">
    <location>
        <begin position="296"/>
        <end position="306"/>
    </location>
</feature>
<evidence type="ECO:0000256" key="10">
    <source>
        <dbReference type="PROSITE-ProRule" id="PRU10141"/>
    </source>
</evidence>
<keyword evidence="6" id="KW-0418">Kinase</keyword>
<evidence type="ECO:0000256" key="7">
    <source>
        <dbReference type="ARBA" id="ARBA00022840"/>
    </source>
</evidence>
<proteinExistence type="inferred from homology"/>
<dbReference type="Gene3D" id="3.30.200.20">
    <property type="entry name" value="Phosphorylase Kinase, domain 1"/>
    <property type="match status" value="1"/>
</dbReference>
<dbReference type="OrthoDB" id="339325at2759"/>
<dbReference type="Pfam" id="PF07714">
    <property type="entry name" value="PK_Tyr_Ser-Thr"/>
    <property type="match status" value="1"/>
</dbReference>
<evidence type="ECO:0000256" key="8">
    <source>
        <dbReference type="ARBA" id="ARBA00047899"/>
    </source>
</evidence>
<dbReference type="InterPro" id="IPR001245">
    <property type="entry name" value="Ser-Thr/Tyr_kinase_cat_dom"/>
</dbReference>
<feature type="domain" description="Protein kinase" evidence="12">
    <location>
        <begin position="560"/>
        <end position="838"/>
    </location>
</feature>
<dbReference type="GO" id="GO:0005737">
    <property type="term" value="C:cytoplasm"/>
    <property type="evidence" value="ECO:0007669"/>
    <property type="project" value="TreeGrafter"/>
</dbReference>
<evidence type="ECO:0000256" key="3">
    <source>
        <dbReference type="ARBA" id="ARBA00022527"/>
    </source>
</evidence>
<protein>
    <recommendedName>
        <fullName evidence="2">non-specific serine/threonine protein kinase</fullName>
        <ecNumber evidence="2">2.7.11.1</ecNumber>
    </recommendedName>
</protein>
<keyword evidence="7 10" id="KW-0067">ATP-binding</keyword>
<dbReference type="EMBL" id="JAKOGI010002502">
    <property type="protein sequence ID" value="KAJ8421843.1"/>
    <property type="molecule type" value="Genomic_DNA"/>
</dbReference>
<sequence length="945" mass="105436">MEETHDDTGQTEPGPSISTWWAPDIVEKFGSVSLASQEEAVNHREPNRQTEQDELSCRTASQILWSTGMLSEPIPNGFYSVVPDKKLKDMFDHLPTLEELSVLEAEGFRADIIVVDAQRDKKLSMLKQLITALVKGLNSNPAAMIKKIAGLVSDLYKRPNMEFSPVKAPLEETSQSSMARGVQMLGQIKHGSCRPRAILFKVLADTVGLESKLVVGLPHDGTIECTDAYKHISVMVVLNSVELLVDLMRFPGQLIPRSTRAIFLTHISAAGESDSAENDSCDSPLEPNSPMYGFSDRVDQESGEKDETGQFARKFDMSMNAAAPLQSRLLRSATSIDQRLSLSHSEPNVATTFWRRSRRKVIAEQRTASSSPEHPSLRARGRSMLGGDRKSLRDYANDASTSRSVGSAASESRRMRRRSISITPEIGDDIVRAVRAMNETLKQNRLLREKGEDRSLPTSPSNKSSSANPSTNVSGFHLGSGDSGGRSTLYALRGEENSQKAISLPSSPDAYRSRNLQSRGSEHAPSEEMVSTWHKILETRMFHDKLLLPYEEWNVDFAELTVGTRVGIGFFGEVFRGIWNGTDVAIKVFLEQDLTSENMEDFCNEISILSRLRHPNVILFLGACTKPPRLSMVTEYMEMGSLYYLIHSSGQKKKLSWRRRLRMLRDICRGLMCIHRMKIVHRDLKSANCLVNKHWTVKICDFGLSRIMTESPMKDSSSAGTPEWMAPELIRNEPFTEKCDIFSLGVIMWELCTLSRPWDGVPPERVVYAVANEGSRLEIPEGPLGRLIAVPSDNVEAKESSITPADAILPNRRIISSYASMVDQMKVTSLKFIPAPLINRVKCANIESNDVNPEIAYRQSAVLCSVLGANPPLEVIEGFIRRIWKAFNIDKIYIVRKGVFLVLFNSLNDQMVVVQRGVYFFDNKTLPGKTLESRNGLGYQVLGIG</sequence>
<evidence type="ECO:0000256" key="11">
    <source>
        <dbReference type="SAM" id="MobiDB-lite"/>
    </source>
</evidence>
<evidence type="ECO:0000256" key="6">
    <source>
        <dbReference type="ARBA" id="ARBA00022777"/>
    </source>
</evidence>
<comment type="catalytic activity">
    <reaction evidence="9">
        <text>L-seryl-[protein] + ATP = O-phospho-L-seryl-[protein] + ADP + H(+)</text>
        <dbReference type="Rhea" id="RHEA:17989"/>
        <dbReference type="Rhea" id="RHEA-COMP:9863"/>
        <dbReference type="Rhea" id="RHEA-COMP:11604"/>
        <dbReference type="ChEBI" id="CHEBI:15378"/>
        <dbReference type="ChEBI" id="CHEBI:29999"/>
        <dbReference type="ChEBI" id="CHEBI:30616"/>
        <dbReference type="ChEBI" id="CHEBI:83421"/>
        <dbReference type="ChEBI" id="CHEBI:456216"/>
        <dbReference type="EC" id="2.7.11.1"/>
    </reaction>
</comment>
<evidence type="ECO:0000313" key="14">
    <source>
        <dbReference type="Proteomes" id="UP001153076"/>
    </source>
</evidence>
<comment type="catalytic activity">
    <reaction evidence="8">
        <text>L-threonyl-[protein] + ATP = O-phospho-L-threonyl-[protein] + ADP + H(+)</text>
        <dbReference type="Rhea" id="RHEA:46608"/>
        <dbReference type="Rhea" id="RHEA-COMP:11060"/>
        <dbReference type="Rhea" id="RHEA-COMP:11605"/>
        <dbReference type="ChEBI" id="CHEBI:15378"/>
        <dbReference type="ChEBI" id="CHEBI:30013"/>
        <dbReference type="ChEBI" id="CHEBI:30616"/>
        <dbReference type="ChEBI" id="CHEBI:61977"/>
        <dbReference type="ChEBI" id="CHEBI:456216"/>
        <dbReference type="EC" id="2.7.11.1"/>
    </reaction>
</comment>
<feature type="binding site" evidence="10">
    <location>
        <position position="587"/>
    </location>
    <ligand>
        <name>ATP</name>
        <dbReference type="ChEBI" id="CHEBI:30616"/>
    </ligand>
</feature>
<feature type="region of interest" description="Disordered" evidence="11">
    <location>
        <begin position="442"/>
        <end position="482"/>
    </location>
</feature>
<dbReference type="InterPro" id="IPR055164">
    <property type="entry name" value="EDR1/CTR1/ARMC3-like_pept-like"/>
</dbReference>
<evidence type="ECO:0000256" key="4">
    <source>
        <dbReference type="ARBA" id="ARBA00022679"/>
    </source>
</evidence>
<dbReference type="GO" id="GO:0005524">
    <property type="term" value="F:ATP binding"/>
    <property type="evidence" value="ECO:0007669"/>
    <property type="project" value="UniProtKB-UniRule"/>
</dbReference>
<evidence type="ECO:0000256" key="5">
    <source>
        <dbReference type="ARBA" id="ARBA00022741"/>
    </source>
</evidence>
<keyword evidence="3" id="KW-0723">Serine/threonine-protein kinase</keyword>
<dbReference type="GO" id="GO:0007165">
    <property type="term" value="P:signal transduction"/>
    <property type="evidence" value="ECO:0007669"/>
    <property type="project" value="TreeGrafter"/>
</dbReference>
<dbReference type="SUPFAM" id="SSF56112">
    <property type="entry name" value="Protein kinase-like (PK-like)"/>
    <property type="match status" value="1"/>
</dbReference>
<dbReference type="InterPro" id="IPR008271">
    <property type="entry name" value="Ser/Thr_kinase_AS"/>
</dbReference>
<feature type="compositionally biased region" description="Basic and acidic residues" evidence="11">
    <location>
        <begin position="387"/>
        <end position="396"/>
    </location>
</feature>
<gene>
    <name evidence="13" type="ORF">Cgig2_010226</name>
</gene>
<keyword evidence="5 10" id="KW-0547">Nucleotide-binding</keyword>
<name>A0A9Q1GKV1_9CARY</name>
<feature type="compositionally biased region" description="Low complexity" evidence="11">
    <location>
        <begin position="456"/>
        <end position="472"/>
    </location>
</feature>
<accession>A0A9Q1GKV1</accession>
<evidence type="ECO:0000256" key="2">
    <source>
        <dbReference type="ARBA" id="ARBA00012513"/>
    </source>
</evidence>
<dbReference type="Pfam" id="PF14381">
    <property type="entry name" value="EDR1_CTR1_ARMC3_pept"/>
    <property type="match status" value="1"/>
</dbReference>
<organism evidence="13 14">
    <name type="scientific">Carnegiea gigantea</name>
    <dbReference type="NCBI Taxonomy" id="171969"/>
    <lineage>
        <taxon>Eukaryota</taxon>
        <taxon>Viridiplantae</taxon>
        <taxon>Streptophyta</taxon>
        <taxon>Embryophyta</taxon>
        <taxon>Tracheophyta</taxon>
        <taxon>Spermatophyta</taxon>
        <taxon>Magnoliopsida</taxon>
        <taxon>eudicotyledons</taxon>
        <taxon>Gunneridae</taxon>
        <taxon>Pentapetalae</taxon>
        <taxon>Caryophyllales</taxon>
        <taxon>Cactineae</taxon>
        <taxon>Cactaceae</taxon>
        <taxon>Cactoideae</taxon>
        <taxon>Echinocereeae</taxon>
        <taxon>Carnegiea</taxon>
    </lineage>
</organism>
<dbReference type="SMART" id="SM00220">
    <property type="entry name" value="S_TKc"/>
    <property type="match status" value="1"/>
</dbReference>
<dbReference type="Pfam" id="PF14111">
    <property type="entry name" value="DUF4283"/>
    <property type="match status" value="1"/>
</dbReference>
<reference evidence="13" key="1">
    <citation type="submission" date="2022-04" db="EMBL/GenBank/DDBJ databases">
        <title>Carnegiea gigantea Genome sequencing and assembly v2.</title>
        <authorList>
            <person name="Copetti D."/>
            <person name="Sanderson M.J."/>
            <person name="Burquez A."/>
            <person name="Wojciechowski M.F."/>
        </authorList>
    </citation>
    <scope>NUCLEOTIDE SEQUENCE</scope>
    <source>
        <strain evidence="13">SGP5-SGP5p</strain>
        <tissue evidence="13">Aerial part</tissue>
    </source>
</reference>
<dbReference type="PROSITE" id="PS00108">
    <property type="entry name" value="PROTEIN_KINASE_ST"/>
    <property type="match status" value="1"/>
</dbReference>
<evidence type="ECO:0000256" key="1">
    <source>
        <dbReference type="ARBA" id="ARBA00010507"/>
    </source>
</evidence>
<dbReference type="InterPro" id="IPR017441">
    <property type="entry name" value="Protein_kinase_ATP_BS"/>
</dbReference>
<dbReference type="PANTHER" id="PTHR23257:SF821">
    <property type="entry name" value="ATP BINDING PROTEIN"/>
    <property type="match status" value="1"/>
</dbReference>
<dbReference type="PANTHER" id="PTHR23257">
    <property type="entry name" value="SERINE-THREONINE PROTEIN KINASE"/>
    <property type="match status" value="1"/>
</dbReference>
<comment type="caution">
    <text evidence="13">The sequence shown here is derived from an EMBL/GenBank/DDBJ whole genome shotgun (WGS) entry which is preliminary data.</text>
</comment>
<keyword evidence="14" id="KW-1185">Reference proteome</keyword>
<evidence type="ECO:0000313" key="13">
    <source>
        <dbReference type="EMBL" id="KAJ8421843.1"/>
    </source>
</evidence>
<dbReference type="CDD" id="cd13999">
    <property type="entry name" value="STKc_MAP3K-like"/>
    <property type="match status" value="1"/>
</dbReference>
<dbReference type="InterPro" id="IPR050167">
    <property type="entry name" value="Ser_Thr_protein_kinase"/>
</dbReference>
<feature type="region of interest" description="Disordered" evidence="11">
    <location>
        <begin position="497"/>
        <end position="528"/>
    </location>
</feature>
<dbReference type="Proteomes" id="UP001153076">
    <property type="component" value="Unassembled WGS sequence"/>
</dbReference>
<dbReference type="EC" id="2.7.11.1" evidence="2"/>
<comment type="similarity">
    <text evidence="1">Belongs to the protein kinase superfamily. TKL Ser/Thr protein kinase family. RAF subfamily.</text>
</comment>
<feature type="region of interest" description="Disordered" evidence="11">
    <location>
        <begin position="273"/>
        <end position="306"/>
    </location>
</feature>
<dbReference type="AlphaFoldDB" id="A0A9Q1GKV1"/>
<dbReference type="Gene3D" id="1.10.510.10">
    <property type="entry name" value="Transferase(Phosphotransferase) domain 1"/>
    <property type="match status" value="1"/>
</dbReference>
<evidence type="ECO:0000256" key="9">
    <source>
        <dbReference type="ARBA" id="ARBA00048679"/>
    </source>
</evidence>
<dbReference type="FunFam" id="3.30.200.20:FF:000060">
    <property type="entry name" value="Serine/threonine-protein kinase isoform 1"/>
    <property type="match status" value="1"/>
</dbReference>
<dbReference type="InterPro" id="IPR000719">
    <property type="entry name" value="Prot_kinase_dom"/>
</dbReference>